<dbReference type="InterPro" id="IPR005791">
    <property type="entry name" value="SecD"/>
</dbReference>
<dbReference type="FunFam" id="3.30.1360.200:FF:000002">
    <property type="entry name" value="Preprotein translocase subunit SecD"/>
    <property type="match status" value="1"/>
</dbReference>
<evidence type="ECO:0000256" key="6">
    <source>
        <dbReference type="ARBA" id="ARBA00022927"/>
    </source>
</evidence>
<feature type="domain" description="Protein translocase subunit SecDF P1" evidence="12">
    <location>
        <begin position="148"/>
        <end position="207"/>
    </location>
</feature>
<evidence type="ECO:0000259" key="12">
    <source>
        <dbReference type="Pfam" id="PF21760"/>
    </source>
</evidence>
<accession>A0A1S7LQC3</accession>
<dbReference type="PANTHER" id="PTHR30081:SF1">
    <property type="entry name" value="PROTEIN TRANSLOCASE SUBUNIT SECD"/>
    <property type="match status" value="1"/>
</dbReference>
<dbReference type="PANTHER" id="PTHR30081">
    <property type="entry name" value="PROTEIN-EXPORT MEMBRANE PROTEIN SEC"/>
    <property type="match status" value="1"/>
</dbReference>
<dbReference type="InterPro" id="IPR054384">
    <property type="entry name" value="SecDF_P1_head"/>
</dbReference>
<comment type="function">
    <text evidence="10">Part of the Sec protein translocase complex. Interacts with the SecYEG preprotein conducting channel. SecDF uses the proton motive force (PMF) to complete protein translocation after the ATP-dependent function of SecA.</text>
</comment>
<feature type="transmembrane region" description="Helical" evidence="10">
    <location>
        <begin position="390"/>
        <end position="410"/>
    </location>
</feature>
<evidence type="ECO:0000256" key="7">
    <source>
        <dbReference type="ARBA" id="ARBA00022989"/>
    </source>
</evidence>
<comment type="subcellular location">
    <subcellularLocation>
        <location evidence="1 10">Cell membrane</location>
        <topology evidence="1 10">Multi-pass membrane protein</topology>
    </subcellularLocation>
</comment>
<proteinExistence type="inferred from homology"/>
<gene>
    <name evidence="10 15" type="primary">secD</name>
    <name evidence="14" type="ORF">MAGMO_4122</name>
    <name evidence="15" type="ORF">MAGMO_p10018</name>
</gene>
<dbReference type="InterPro" id="IPR048631">
    <property type="entry name" value="SecD_1st"/>
</dbReference>
<evidence type="ECO:0000313" key="15">
    <source>
        <dbReference type="EMBL" id="CRH08317.1"/>
    </source>
</evidence>
<keyword evidence="4" id="KW-0997">Cell inner membrane</keyword>
<dbReference type="Gene3D" id="3.30.70.3400">
    <property type="match status" value="2"/>
</dbReference>
<dbReference type="InterPro" id="IPR001036">
    <property type="entry name" value="Acrflvin-R"/>
</dbReference>
<evidence type="ECO:0000256" key="2">
    <source>
        <dbReference type="ARBA" id="ARBA00022448"/>
    </source>
</evidence>
<dbReference type="InterPro" id="IPR048634">
    <property type="entry name" value="SecD_SecF_C"/>
</dbReference>
<keyword evidence="15" id="KW-0614">Plasmid</keyword>
<organism evidence="15">
    <name type="scientific">Magnetococcus massalia (strain MO-1)</name>
    <dbReference type="NCBI Taxonomy" id="451514"/>
    <lineage>
        <taxon>Bacteria</taxon>
        <taxon>Pseudomonadati</taxon>
        <taxon>Pseudomonadota</taxon>
        <taxon>Magnetococcia</taxon>
        <taxon>Magnetococcales</taxon>
        <taxon>Magnetococcaceae</taxon>
        <taxon>Magnetococcus</taxon>
    </lineage>
</organism>
<name>A0A1S7LQC3_MAGMO</name>
<dbReference type="AlphaFoldDB" id="A0A1S7LQC3"/>
<dbReference type="Gene3D" id="3.30.1360.200">
    <property type="match status" value="1"/>
</dbReference>
<dbReference type="HAMAP" id="MF_01463_B">
    <property type="entry name" value="SecD_B"/>
    <property type="match status" value="1"/>
</dbReference>
<evidence type="ECO:0000259" key="11">
    <source>
        <dbReference type="Pfam" id="PF02355"/>
    </source>
</evidence>
<feature type="transmembrane region" description="Helical" evidence="10">
    <location>
        <begin position="494"/>
        <end position="517"/>
    </location>
</feature>
<dbReference type="RefSeq" id="WP_176704646.1">
    <property type="nucleotide sequence ID" value="NZ_LO017728.1"/>
</dbReference>
<protein>
    <recommendedName>
        <fullName evidence="10">Protein translocase subunit SecD</fullName>
    </recommendedName>
</protein>
<dbReference type="GO" id="GO:0015450">
    <property type="term" value="F:protein-transporting ATPase activity"/>
    <property type="evidence" value="ECO:0007669"/>
    <property type="project" value="InterPro"/>
</dbReference>
<dbReference type="FunFam" id="1.20.1640.10:FF:000004">
    <property type="entry name" value="Protein translocase subunit SecD"/>
    <property type="match status" value="1"/>
</dbReference>
<comment type="similarity">
    <text evidence="10">Belongs to the SecD/SecF family. SecD subfamily.</text>
</comment>
<evidence type="ECO:0000256" key="3">
    <source>
        <dbReference type="ARBA" id="ARBA00022475"/>
    </source>
</evidence>
<keyword evidence="7 10" id="KW-1133">Transmembrane helix</keyword>
<dbReference type="PRINTS" id="PR00702">
    <property type="entry name" value="ACRIFLAVINRP"/>
</dbReference>
<evidence type="ECO:0000256" key="10">
    <source>
        <dbReference type="HAMAP-Rule" id="MF_01463"/>
    </source>
</evidence>
<feature type="transmembrane region" description="Helical" evidence="10">
    <location>
        <begin position="366"/>
        <end position="385"/>
    </location>
</feature>
<dbReference type="GO" id="GO:0006605">
    <property type="term" value="P:protein targeting"/>
    <property type="evidence" value="ECO:0007669"/>
    <property type="project" value="UniProtKB-UniRule"/>
</dbReference>
<keyword evidence="5 10" id="KW-0812">Transmembrane</keyword>
<dbReference type="NCBIfam" id="TIGR00916">
    <property type="entry name" value="2A0604s01"/>
    <property type="match status" value="1"/>
</dbReference>
<reference evidence="15" key="1">
    <citation type="submission" date="2015-04" db="EMBL/GenBank/DDBJ databases">
        <authorList>
            <person name="Syromyatnikov M.Y."/>
            <person name="Popov V.N."/>
        </authorList>
    </citation>
    <scope>NUCLEOTIDE SEQUENCE</scope>
    <source>
        <strain evidence="15">MO-1</strain>
        <plasmid evidence="15">MAGMO_p1</plasmid>
    </source>
</reference>
<dbReference type="GO" id="GO:0005886">
    <property type="term" value="C:plasma membrane"/>
    <property type="evidence" value="ECO:0007669"/>
    <property type="project" value="UniProtKB-SubCell"/>
</dbReference>
<comment type="caution">
    <text evidence="10">Lacks conserved residue(s) required for the propagation of feature annotation.</text>
</comment>
<dbReference type="GO" id="GO:0065002">
    <property type="term" value="P:intracellular protein transmembrane transport"/>
    <property type="evidence" value="ECO:0007669"/>
    <property type="project" value="UniProtKB-UniRule"/>
</dbReference>
<dbReference type="Pfam" id="PF21760">
    <property type="entry name" value="SecD_1st"/>
    <property type="match status" value="1"/>
</dbReference>
<feature type="domain" description="Protein export membrane protein SecD/SecF C-terminal" evidence="11">
    <location>
        <begin position="347"/>
        <end position="516"/>
    </location>
</feature>
<evidence type="ECO:0000259" key="13">
    <source>
        <dbReference type="Pfam" id="PF22599"/>
    </source>
</evidence>
<dbReference type="EMBL" id="LO017727">
    <property type="protein sequence ID" value="CRH08250.1"/>
    <property type="molecule type" value="Genomic_DNA"/>
</dbReference>
<keyword evidence="8 10" id="KW-0811">Translocation</keyword>
<dbReference type="EMBL" id="LO017728">
    <property type="protein sequence ID" value="CRH08317.1"/>
    <property type="molecule type" value="Genomic_DNA"/>
</dbReference>
<dbReference type="InterPro" id="IPR055344">
    <property type="entry name" value="SecD_SecF_C_bact"/>
</dbReference>
<geneLocation type="plasmid" evidence="15">
    <name>MAGMO_p1</name>
</geneLocation>
<dbReference type="InterPro" id="IPR022813">
    <property type="entry name" value="SecD/SecF_arch_bac"/>
</dbReference>
<keyword evidence="3 10" id="KW-1003">Cell membrane</keyword>
<evidence type="ECO:0000256" key="5">
    <source>
        <dbReference type="ARBA" id="ARBA00022692"/>
    </source>
</evidence>
<feature type="domain" description="SecDF P1 head subdomain" evidence="13">
    <location>
        <begin position="241"/>
        <end position="344"/>
    </location>
</feature>
<feature type="transmembrane region" description="Helical" evidence="10">
    <location>
        <begin position="416"/>
        <end position="437"/>
    </location>
</feature>
<evidence type="ECO:0000256" key="4">
    <source>
        <dbReference type="ARBA" id="ARBA00022519"/>
    </source>
</evidence>
<feature type="transmembrane region" description="Helical" evidence="10">
    <location>
        <begin position="458"/>
        <end position="482"/>
    </location>
</feature>
<sequence length="527" mass="58162">MRQLPIWKPLLVLAVAVLALYYALPSMLSGSVPSWLPQQKIHQGLDLQGGLYLLYDVKVEEAVKQASENMVDSSRNALRAERMRYRGIERVAGDRVVVRLAAKSDPDRIVTILTEAVREATVEYFEPEAQIRLTLKEEDKKEIRKFAVDQAIQIIRSRIDEFGVSEPSIQKQGQRRIIVQLPGIKDPDRAKSLIGRTARLEFKLVDEKGDVEAALNGRVPPGDMLLYQEDYDPATGEMKRFPMLIFKRTLLSGQHLQDARVNFDPQYNTPYVQIKFDAVGGRKFGQVTGEHVNERLAIVLDGKIYSAPNIQEKIEGGRASITGSFTQEEAHDLAIVLRAGALPAPLKILEERTVGPTLGADSVEQGLTSILIGGFLVILFMTLYYKGFGLLANLAVMLNVVILMAVLALLQATLTLPGIAGAVLLLGMAVDANVLIFERIREEIRLGKTPLAAIDHGYSKAFSTILDANITTLITAVVLYQFGTGPVRGFAVTLSIGLLASMFTAIFMTRVLLAMAVKNRRLKKLSI</sequence>
<dbReference type="Pfam" id="PF02355">
    <property type="entry name" value="SecD_SecF_C"/>
    <property type="match status" value="1"/>
</dbReference>
<evidence type="ECO:0000256" key="8">
    <source>
        <dbReference type="ARBA" id="ARBA00023010"/>
    </source>
</evidence>
<keyword evidence="2 10" id="KW-0813">Transport</keyword>
<comment type="subunit">
    <text evidence="10">Forms a complex with SecF. Part of the essential Sec protein translocation apparatus which comprises SecA, SecYEG and auxiliary proteins SecDF-YajC and YidC.</text>
</comment>
<dbReference type="Pfam" id="PF22599">
    <property type="entry name" value="SecDF_P1_head"/>
    <property type="match status" value="1"/>
</dbReference>
<evidence type="ECO:0000256" key="9">
    <source>
        <dbReference type="ARBA" id="ARBA00023136"/>
    </source>
</evidence>
<dbReference type="Gene3D" id="1.20.1640.10">
    <property type="entry name" value="Multidrug efflux transporter AcrB transmembrane domain"/>
    <property type="match status" value="1"/>
</dbReference>
<dbReference type="NCBIfam" id="TIGR01129">
    <property type="entry name" value="secD"/>
    <property type="match status" value="1"/>
</dbReference>
<keyword evidence="9 10" id="KW-0472">Membrane</keyword>
<dbReference type="SUPFAM" id="SSF82866">
    <property type="entry name" value="Multidrug efflux transporter AcrB transmembrane domain"/>
    <property type="match status" value="1"/>
</dbReference>
<dbReference type="GO" id="GO:0043952">
    <property type="term" value="P:protein transport by the Sec complex"/>
    <property type="evidence" value="ECO:0007669"/>
    <property type="project" value="UniProtKB-UniRule"/>
</dbReference>
<evidence type="ECO:0000256" key="1">
    <source>
        <dbReference type="ARBA" id="ARBA00004651"/>
    </source>
</evidence>
<evidence type="ECO:0000313" key="14">
    <source>
        <dbReference type="EMBL" id="CRH08250.1"/>
    </source>
</evidence>
<keyword evidence="6 10" id="KW-0653">Protein transport</keyword>